<name>A0ABD0PV01_CIRMR</name>
<evidence type="ECO:0000313" key="1">
    <source>
        <dbReference type="EMBL" id="KAL0177742.1"/>
    </source>
</evidence>
<dbReference type="Gene3D" id="3.10.10.10">
    <property type="entry name" value="HIV Type 1 Reverse Transcriptase, subunit A, domain 1"/>
    <property type="match status" value="1"/>
</dbReference>
<dbReference type="Gene3D" id="3.30.70.270">
    <property type="match status" value="1"/>
</dbReference>
<keyword evidence="2" id="KW-1185">Reference proteome</keyword>
<dbReference type="EMBL" id="JAMKFB020000013">
    <property type="protein sequence ID" value="KAL0177742.1"/>
    <property type="molecule type" value="Genomic_DNA"/>
</dbReference>
<dbReference type="SUPFAM" id="SSF56672">
    <property type="entry name" value="DNA/RNA polymerases"/>
    <property type="match status" value="1"/>
</dbReference>
<proteinExistence type="predicted"/>
<protein>
    <submittedName>
        <fullName evidence="1">Uncharacterized protein</fullName>
    </submittedName>
</protein>
<dbReference type="InterPro" id="IPR043128">
    <property type="entry name" value="Rev_trsase/Diguanyl_cyclase"/>
</dbReference>
<reference evidence="1 2" key="1">
    <citation type="submission" date="2024-05" db="EMBL/GenBank/DDBJ databases">
        <title>Genome sequencing and assembly of Indian major carp, Cirrhinus mrigala (Hamilton, 1822).</title>
        <authorList>
            <person name="Mohindra V."/>
            <person name="Chowdhury L.M."/>
            <person name="Lal K."/>
            <person name="Jena J.K."/>
        </authorList>
    </citation>
    <scope>NUCLEOTIDE SEQUENCE [LARGE SCALE GENOMIC DNA]</scope>
    <source>
        <strain evidence="1">CM1030</strain>
        <tissue evidence="1">Blood</tissue>
    </source>
</reference>
<accession>A0ABD0PV01</accession>
<organism evidence="1 2">
    <name type="scientific">Cirrhinus mrigala</name>
    <name type="common">Mrigala</name>
    <dbReference type="NCBI Taxonomy" id="683832"/>
    <lineage>
        <taxon>Eukaryota</taxon>
        <taxon>Metazoa</taxon>
        <taxon>Chordata</taxon>
        <taxon>Craniata</taxon>
        <taxon>Vertebrata</taxon>
        <taxon>Euteleostomi</taxon>
        <taxon>Actinopterygii</taxon>
        <taxon>Neopterygii</taxon>
        <taxon>Teleostei</taxon>
        <taxon>Ostariophysi</taxon>
        <taxon>Cypriniformes</taxon>
        <taxon>Cyprinidae</taxon>
        <taxon>Labeoninae</taxon>
        <taxon>Labeonini</taxon>
        <taxon>Cirrhinus</taxon>
    </lineage>
</organism>
<evidence type="ECO:0000313" key="2">
    <source>
        <dbReference type="Proteomes" id="UP001529510"/>
    </source>
</evidence>
<dbReference type="Pfam" id="PF05380">
    <property type="entry name" value="Peptidase_A17"/>
    <property type="match status" value="1"/>
</dbReference>
<dbReference type="Proteomes" id="UP001529510">
    <property type="component" value="Unassembled WGS sequence"/>
</dbReference>
<dbReference type="InterPro" id="IPR043502">
    <property type="entry name" value="DNA/RNA_pol_sf"/>
</dbReference>
<feature type="non-terminal residue" evidence="1">
    <location>
        <position position="848"/>
    </location>
</feature>
<gene>
    <name evidence="1" type="ORF">M9458_026636</name>
</gene>
<comment type="caution">
    <text evidence="1">The sequence shown here is derived from an EMBL/GenBank/DDBJ whole genome shotgun (WGS) entry which is preliminary data.</text>
</comment>
<dbReference type="AlphaFoldDB" id="A0ABD0PV01"/>
<feature type="non-terminal residue" evidence="1">
    <location>
        <position position="1"/>
    </location>
</feature>
<dbReference type="PANTHER" id="PTHR47331:SF5">
    <property type="entry name" value="RIBONUCLEASE H"/>
    <property type="match status" value="1"/>
</dbReference>
<dbReference type="PANTHER" id="PTHR47331">
    <property type="entry name" value="PHD-TYPE DOMAIN-CONTAINING PROTEIN"/>
    <property type="match status" value="1"/>
</dbReference>
<dbReference type="InterPro" id="IPR008042">
    <property type="entry name" value="Retrotrans_Pao"/>
</dbReference>
<sequence>FKRFVHPSRIRVPTLLDFADWLEYELQVQDDTVKTVTCAPYSSTKRREGRYDFNILMGTQKPFIDSEPRVSAPESRPSSNRLKGKVCAYCPYCDNGSHFLNGCLNFRELTKDQKETWIRKNNRCWRCGRNHHASRCTVKALCKTCNRKHLLVLHDLNERVVITSSETEPKENSCLVSTTKDVLYVDRSLSSRRVLLKVSKVIITNGDASMETYAMLDDGSERTILLHAAAQQLNLKGKPEDLILRTVKQDQQVLHGVAVSFTVAPVSHPHKKFLIRGAFTAERLGLAEHTYLVTSLQKKYQHLAGLPLQQMDRVQPVLLIGSDCPYLITPIEPVLLGPPGGPAAVKTHLGWTLQGPTQEIKHGLNVHQCFFTSVLPNSDLFAHVERLWQMDVVPYHSEKVLTRSKLDQEAIQLLQEKATRVEVDGIMCYATPPLRVKNVPNLTMPKEAVLPQLRSVERKLLKNTDQASTYQAEITKLKDAGYAVKLEPSEVEDSKESWYIPHHMVQHNRSHIKPITAGRVTPLPSDIKSMFHQVRLLPDDMPLLRFLWRDLKPEQLPDVYQWQVLPFGTTCSPCCATYALQRHVVDHSLPGDQLCSRLASGGFELRQWASNCPSAIAHLPPESRSDACQQDVCESTLGLHWQSARLTFFATNIEVNAAPPQYDPLGYIIPYTTRAKILVQRLWDKRCDWDDPQLPEDLLTLWCEWEKELSALEDISLPRCYFSSQMDHPSCRHEIHIFCDASEQAYGAVAYLCSVNNEGQVEVTFMAARSRVAHRKQQSIARLELCTALSGAQLSKLLVTELTIPIHSVILWSDSTTVLTWLKSSSCRYKVFEGTRVAEIQELTASAS</sequence>